<dbReference type="EMBL" id="JAVFWL010000002">
    <property type="protein sequence ID" value="KAK6732727.1"/>
    <property type="molecule type" value="Genomic_DNA"/>
</dbReference>
<name>A0ABR1C2F3_NECAM</name>
<reference evidence="1 2" key="1">
    <citation type="submission" date="2023-08" db="EMBL/GenBank/DDBJ databases">
        <title>A Necator americanus chromosomal reference genome.</title>
        <authorList>
            <person name="Ilik V."/>
            <person name="Petrzelkova K.J."/>
            <person name="Pardy F."/>
            <person name="Fuh T."/>
            <person name="Niatou-Singa F.S."/>
            <person name="Gouil Q."/>
            <person name="Baker L."/>
            <person name="Ritchie M.E."/>
            <person name="Jex A.R."/>
            <person name="Gazzola D."/>
            <person name="Li H."/>
            <person name="Toshio Fujiwara R."/>
            <person name="Zhan B."/>
            <person name="Aroian R.V."/>
            <person name="Pafco B."/>
            <person name="Schwarz E.M."/>
        </authorList>
    </citation>
    <scope>NUCLEOTIDE SEQUENCE [LARGE SCALE GENOMIC DNA]</scope>
    <source>
        <strain evidence="1 2">Aroian</strain>
        <tissue evidence="1">Whole animal</tissue>
    </source>
</reference>
<comment type="caution">
    <text evidence="1">The sequence shown here is derived from an EMBL/GenBank/DDBJ whole genome shotgun (WGS) entry which is preliminary data.</text>
</comment>
<proteinExistence type="predicted"/>
<dbReference type="PANTHER" id="PTHR22900">
    <property type="entry name" value="PROTEIN CBG14245-RELATED"/>
    <property type="match status" value="1"/>
</dbReference>
<evidence type="ECO:0008006" key="3">
    <source>
        <dbReference type="Google" id="ProtNLM"/>
    </source>
</evidence>
<dbReference type="InterPro" id="IPR005331">
    <property type="entry name" value="Sulfotransferase"/>
</dbReference>
<accession>A0ABR1C2F3</accession>
<dbReference type="Proteomes" id="UP001303046">
    <property type="component" value="Unassembled WGS sequence"/>
</dbReference>
<gene>
    <name evidence="1" type="primary">Necator_chrII.g4638</name>
    <name evidence="1" type="ORF">RB195_016846</name>
</gene>
<evidence type="ECO:0000313" key="1">
    <source>
        <dbReference type="EMBL" id="KAK6732727.1"/>
    </source>
</evidence>
<keyword evidence="2" id="KW-1185">Reference proteome</keyword>
<sequence length="79" mass="9376">MSTFRCGMFCYLNRRRKFEEAGRSISTEHWSNPFCKDEWNERKTFVDAVNSLKKDAVIFAIIRDPVDRFLSGYTNKCIK</sequence>
<dbReference type="InterPro" id="IPR007669">
    <property type="entry name" value="Chst-1-like"/>
</dbReference>
<organism evidence="1 2">
    <name type="scientific">Necator americanus</name>
    <name type="common">Human hookworm</name>
    <dbReference type="NCBI Taxonomy" id="51031"/>
    <lineage>
        <taxon>Eukaryota</taxon>
        <taxon>Metazoa</taxon>
        <taxon>Ecdysozoa</taxon>
        <taxon>Nematoda</taxon>
        <taxon>Chromadorea</taxon>
        <taxon>Rhabditida</taxon>
        <taxon>Rhabditina</taxon>
        <taxon>Rhabditomorpha</taxon>
        <taxon>Strongyloidea</taxon>
        <taxon>Ancylostomatidae</taxon>
        <taxon>Bunostominae</taxon>
        <taxon>Necator</taxon>
    </lineage>
</organism>
<protein>
    <recommendedName>
        <fullName evidence="3">Sulfotransferase domain-containing protein</fullName>
    </recommendedName>
</protein>
<evidence type="ECO:0000313" key="2">
    <source>
        <dbReference type="Proteomes" id="UP001303046"/>
    </source>
</evidence>
<dbReference type="Pfam" id="PF03567">
    <property type="entry name" value="Sulfotransfer_2"/>
    <property type="match status" value="1"/>
</dbReference>